<keyword evidence="2" id="KW-0648">Protein biosynthesis</keyword>
<dbReference type="Proteomes" id="UP000427373">
    <property type="component" value="Chromosome"/>
</dbReference>
<dbReference type="OrthoDB" id="372136at2157"/>
<dbReference type="GO" id="GO:0008270">
    <property type="term" value="F:zinc ion binding"/>
    <property type="evidence" value="ECO:0007669"/>
    <property type="project" value="InterPro"/>
</dbReference>
<reference evidence="6 7" key="1">
    <citation type="submission" date="2019-10" db="EMBL/GenBank/DDBJ databases">
        <title>Genome Sequences from Six Type Strain Members of the Archaeal Family Sulfolobaceae: Acidianus ambivalens, Acidianus infernus, Metallosphaera prunae, Stygiolobus azoricus, Sulfolobus metallicus, and Sulfurisphaera ohwakuensis.</title>
        <authorList>
            <person name="Counts J.A."/>
            <person name="Kelly R.M."/>
        </authorList>
    </citation>
    <scope>NUCLEOTIDE SEQUENCE [LARGE SCALE GENOMIC DNA]</scope>
    <source>
        <strain evidence="6 7">TA-1</strain>
    </source>
</reference>
<reference evidence="5 8" key="2">
    <citation type="submission" date="2020-08" db="EMBL/GenBank/DDBJ databases">
        <title>Genomic Encyclopedia of Type Strains, Phase IV (KMG-IV): sequencing the most valuable type-strain genomes for metagenomic binning, comparative biology and taxonomic classification.</title>
        <authorList>
            <person name="Goeker M."/>
        </authorList>
    </citation>
    <scope>NUCLEOTIDE SEQUENCE [LARGE SCALE GENOMIC DNA]</scope>
    <source>
        <strain evidence="5 8">DSM 12421</strain>
    </source>
</reference>
<protein>
    <submittedName>
        <fullName evidence="6">Ser-tRNA(Thr) hydrolase</fullName>
    </submittedName>
    <submittedName>
        <fullName evidence="5">Threonyl-tRNA synthetase</fullName>
    </submittedName>
</protein>
<dbReference type="GO" id="GO:0006435">
    <property type="term" value="P:threonyl-tRNA aminoacylation"/>
    <property type="evidence" value="ECO:0007669"/>
    <property type="project" value="TreeGrafter"/>
</dbReference>
<evidence type="ECO:0000313" key="7">
    <source>
        <dbReference type="Proteomes" id="UP000427373"/>
    </source>
</evidence>
<dbReference type="InterPro" id="IPR004154">
    <property type="entry name" value="Anticodon-bd"/>
</dbReference>
<keyword evidence="5" id="KW-0436">Ligase</keyword>
<dbReference type="AlphaFoldDB" id="A0A650CIX0"/>
<dbReference type="Proteomes" id="UP000582213">
    <property type="component" value="Unassembled WGS sequence"/>
</dbReference>
<dbReference type="EMBL" id="JACHFY010000004">
    <property type="protein sequence ID" value="MBB5253505.1"/>
    <property type="molecule type" value="Genomic_DNA"/>
</dbReference>
<evidence type="ECO:0000256" key="1">
    <source>
        <dbReference type="ARBA" id="ARBA00022490"/>
    </source>
</evidence>
<organism evidence="6 7">
    <name type="scientific">Sulfurisphaera ohwakuensis</name>
    <dbReference type="NCBI Taxonomy" id="69656"/>
    <lineage>
        <taxon>Archaea</taxon>
        <taxon>Thermoproteota</taxon>
        <taxon>Thermoprotei</taxon>
        <taxon>Sulfolobales</taxon>
        <taxon>Sulfolobaceae</taxon>
        <taxon>Sulfurisphaera</taxon>
    </lineage>
</organism>
<evidence type="ECO:0000259" key="4">
    <source>
        <dbReference type="Pfam" id="PF08915"/>
    </source>
</evidence>
<dbReference type="Gene3D" id="3.50.80.10">
    <property type="entry name" value="D-tyrosyl-tRNA(Tyr) deacylase"/>
    <property type="match status" value="1"/>
</dbReference>
<dbReference type="GO" id="GO:0004829">
    <property type="term" value="F:threonine-tRNA ligase activity"/>
    <property type="evidence" value="ECO:0007669"/>
    <property type="project" value="InterPro"/>
</dbReference>
<dbReference type="Pfam" id="PF03129">
    <property type="entry name" value="HGTP_anticodon"/>
    <property type="match status" value="1"/>
</dbReference>
<keyword evidence="6" id="KW-0378">Hydrolase</keyword>
<dbReference type="NCBIfam" id="NF011500">
    <property type="entry name" value="PRK14938.1"/>
    <property type="match status" value="1"/>
</dbReference>
<dbReference type="SUPFAM" id="SSF52954">
    <property type="entry name" value="Class II aaRS ABD-related"/>
    <property type="match status" value="1"/>
</dbReference>
<gene>
    <name evidence="6" type="ORF">D1869_11945</name>
    <name evidence="5" type="ORF">HNQ62_001266</name>
</gene>
<evidence type="ECO:0000313" key="6">
    <source>
        <dbReference type="EMBL" id="QGR17811.1"/>
    </source>
</evidence>
<proteinExistence type="predicted"/>
<dbReference type="PANTHER" id="PTHR11451">
    <property type="entry name" value="THREONINE-TRNA LIGASE"/>
    <property type="match status" value="1"/>
</dbReference>
<keyword evidence="1" id="KW-0963">Cytoplasm</keyword>
<dbReference type="GeneID" id="42801967"/>
<evidence type="ECO:0000313" key="5">
    <source>
        <dbReference type="EMBL" id="MBB5253505.1"/>
    </source>
</evidence>
<dbReference type="InterPro" id="IPR023509">
    <property type="entry name" value="DTD-like_sf"/>
</dbReference>
<evidence type="ECO:0000313" key="8">
    <source>
        <dbReference type="Proteomes" id="UP000582213"/>
    </source>
</evidence>
<dbReference type="GO" id="GO:0005524">
    <property type="term" value="F:ATP binding"/>
    <property type="evidence" value="ECO:0007669"/>
    <property type="project" value="InterPro"/>
</dbReference>
<dbReference type="RefSeq" id="WP_156015270.1">
    <property type="nucleotide sequence ID" value="NZ_CP045484.1"/>
</dbReference>
<sequence>MILLFIHASDFSFSIKEKAIKNPEEPKLQSLKKENVLVVFTTVEKGDDEEIVKKAVDEILEVYSKVKASSVVIYPYAHLSDNLESPSIAIPILQKLEEGVKERDIEVYRTPFGWYKQFMINCYGHPLSELSKRIRHEIEYEKSDELSICEKFGFPNSPYAYFLRNAVVEYVKWLSKATSITEDEDVEEGEITIKYLEPHGRRLPCINESPHIKVKVKGKIDIVSQFSDSKNSYKIVEEKEEYSEVDVNLLTYYYLLSAQKESPPTLPIWLSPIQVRILPVKQDFIKNAIEIASKINGRVDVDDLPDGLGAKIARAGKDWIPYVIILGEREIKTLSLTVKIRKRNEQRSYTIEELNEELNREDPLKMKSNFPLLLSQRSKKYIVSK</sequence>
<feature type="domain" description="Anticodon-binding" evidence="3">
    <location>
        <begin position="274"/>
        <end position="359"/>
    </location>
</feature>
<dbReference type="InterPro" id="IPR036621">
    <property type="entry name" value="Anticodon-bd_dom_sf"/>
</dbReference>
<keyword evidence="7" id="KW-1185">Reference proteome</keyword>
<dbReference type="KEGG" id="soh:D1869_11945"/>
<dbReference type="Gene3D" id="3.40.50.800">
    <property type="entry name" value="Anticodon-binding domain"/>
    <property type="match status" value="1"/>
</dbReference>
<dbReference type="EMBL" id="CP045484">
    <property type="protein sequence ID" value="QGR17811.1"/>
    <property type="molecule type" value="Genomic_DNA"/>
</dbReference>
<dbReference type="GO" id="GO:0005737">
    <property type="term" value="C:cytoplasm"/>
    <property type="evidence" value="ECO:0007669"/>
    <property type="project" value="InterPro"/>
</dbReference>
<evidence type="ECO:0000256" key="2">
    <source>
        <dbReference type="ARBA" id="ARBA00022917"/>
    </source>
</evidence>
<feature type="domain" description="Threonyl-tRNA synthetase editing" evidence="4">
    <location>
        <begin position="1"/>
        <end position="134"/>
    </location>
</feature>
<evidence type="ECO:0000259" key="3">
    <source>
        <dbReference type="Pfam" id="PF03129"/>
    </source>
</evidence>
<dbReference type="PANTHER" id="PTHR11451:SF44">
    <property type="entry name" value="THREONINE--TRNA LIGASE, CHLOROPLASTIC_MITOCHONDRIAL 2"/>
    <property type="match status" value="1"/>
</dbReference>
<dbReference type="GO" id="GO:0016787">
    <property type="term" value="F:hydrolase activity"/>
    <property type="evidence" value="ECO:0007669"/>
    <property type="project" value="UniProtKB-KW"/>
</dbReference>
<accession>A0A650CIX0</accession>
<dbReference type="InterPro" id="IPR015011">
    <property type="entry name" value="Threonyl-tRNA_syn_edit_dom_arc"/>
</dbReference>
<dbReference type="Pfam" id="PF08915">
    <property type="entry name" value="tRNA-Thr_ED"/>
    <property type="match status" value="1"/>
</dbReference>
<keyword evidence="5" id="KW-0030">Aminoacyl-tRNA synthetase</keyword>
<name>A0A650CIX0_SULOH</name>